<dbReference type="Pfam" id="PF00294">
    <property type="entry name" value="PfkB"/>
    <property type="match status" value="1"/>
</dbReference>
<dbReference type="Gene3D" id="3.40.1190.20">
    <property type="match status" value="1"/>
</dbReference>
<name>A0A2P6NZX9_9EUKA</name>
<dbReference type="OrthoDB" id="497927at2759"/>
<evidence type="ECO:0000313" key="3">
    <source>
        <dbReference type="Proteomes" id="UP000241769"/>
    </source>
</evidence>
<dbReference type="PANTHER" id="PTHR47098">
    <property type="entry name" value="PROTEIN MAK32"/>
    <property type="match status" value="1"/>
</dbReference>
<keyword evidence="3" id="KW-1185">Reference proteome</keyword>
<dbReference type="InterPro" id="IPR029056">
    <property type="entry name" value="Ribokinase-like"/>
</dbReference>
<proteinExistence type="predicted"/>
<protein>
    <recommendedName>
        <fullName evidence="1">Carbohydrate kinase PfkB domain-containing protein</fullName>
    </recommendedName>
</protein>
<dbReference type="STRING" id="1890364.A0A2P6NZX9"/>
<reference evidence="2 3" key="1">
    <citation type="journal article" date="2018" name="Genome Biol. Evol.">
        <title>Multiple Roots of Fruiting Body Formation in Amoebozoa.</title>
        <authorList>
            <person name="Hillmann F."/>
            <person name="Forbes G."/>
            <person name="Novohradska S."/>
            <person name="Ferling I."/>
            <person name="Riege K."/>
            <person name="Groth M."/>
            <person name="Westermann M."/>
            <person name="Marz M."/>
            <person name="Spaller T."/>
            <person name="Winckler T."/>
            <person name="Schaap P."/>
            <person name="Glockner G."/>
        </authorList>
    </citation>
    <scope>NUCLEOTIDE SEQUENCE [LARGE SCALE GENOMIC DNA]</scope>
    <source>
        <strain evidence="2 3">Jena</strain>
    </source>
</reference>
<dbReference type="SUPFAM" id="SSF53613">
    <property type="entry name" value="Ribokinase-like"/>
    <property type="match status" value="1"/>
</dbReference>
<dbReference type="AlphaFoldDB" id="A0A2P6NZX9"/>
<comment type="caution">
    <text evidence="2">The sequence shown here is derived from an EMBL/GenBank/DDBJ whole genome shotgun (WGS) entry which is preliminary data.</text>
</comment>
<evidence type="ECO:0000313" key="2">
    <source>
        <dbReference type="EMBL" id="PRP89523.1"/>
    </source>
</evidence>
<organism evidence="2 3">
    <name type="scientific">Planoprotostelium fungivorum</name>
    <dbReference type="NCBI Taxonomy" id="1890364"/>
    <lineage>
        <taxon>Eukaryota</taxon>
        <taxon>Amoebozoa</taxon>
        <taxon>Evosea</taxon>
        <taxon>Variosea</taxon>
        <taxon>Cavosteliida</taxon>
        <taxon>Cavosteliaceae</taxon>
        <taxon>Planoprotostelium</taxon>
    </lineage>
</organism>
<dbReference type="Proteomes" id="UP000241769">
    <property type="component" value="Unassembled WGS sequence"/>
</dbReference>
<feature type="domain" description="Carbohydrate kinase PfkB" evidence="1">
    <location>
        <begin position="168"/>
        <end position="301"/>
    </location>
</feature>
<sequence length="339" mass="37499">MDSSHKNMMIEQLPLDFVTMGMFIIDDIIYEDGSEKRQVIGGGGTWALLGARLHRPPPSSSRLSMIVHTGHDFPENIKEDLFRLDTNTILRPTPHRLTTRGLNVYKSGQDRGFTFMTEKQRVEIIDLDGDLLISKSAHHSLYRLGAIPRFSLEHAIPSSETDNTGACSVDHLEQCKEAMKVVTVLTPNHAEACGLLDIPFEDTLDHAVRVARTFLEFGVGEGKGCVIIRCGSLGCILADIHGTTHFPAFWDVRNLNRVIDPTGAGNAFCGGLCIGLSITGDTKEAITWAQVSSSFAIEQIGMPSVQVIDGTEMWNNEGVQERKDRYRERLTGRQNGCPY</sequence>
<accession>A0A2P6NZX9</accession>
<dbReference type="InParanoid" id="A0A2P6NZX9"/>
<evidence type="ECO:0000259" key="1">
    <source>
        <dbReference type="Pfam" id="PF00294"/>
    </source>
</evidence>
<dbReference type="InterPro" id="IPR011611">
    <property type="entry name" value="PfkB_dom"/>
</dbReference>
<dbReference type="PANTHER" id="PTHR47098:SF2">
    <property type="entry name" value="PROTEIN MAK32"/>
    <property type="match status" value="1"/>
</dbReference>
<gene>
    <name evidence="2" type="ORF">PROFUN_00787</name>
</gene>
<dbReference type="EMBL" id="MDYQ01000002">
    <property type="protein sequence ID" value="PRP89523.1"/>
    <property type="molecule type" value="Genomic_DNA"/>
</dbReference>